<dbReference type="SUPFAM" id="SSF48239">
    <property type="entry name" value="Terpenoid cyclases/Protein prenyltransferases"/>
    <property type="match status" value="1"/>
</dbReference>
<dbReference type="Pfam" id="PF00207">
    <property type="entry name" value="A2M"/>
    <property type="match status" value="1"/>
</dbReference>
<dbReference type="InterPro" id="IPR041203">
    <property type="entry name" value="Bact_A2M_MG5"/>
</dbReference>
<feature type="domain" description="Alpha-2-macroglobulin bait region" evidence="4">
    <location>
        <begin position="995"/>
        <end position="1137"/>
    </location>
</feature>
<evidence type="ECO:0000256" key="3">
    <source>
        <dbReference type="SAM" id="MobiDB-lite"/>
    </source>
</evidence>
<dbReference type="Pfam" id="PF17973">
    <property type="entry name" value="bMG10"/>
    <property type="match status" value="1"/>
</dbReference>
<dbReference type="InterPro" id="IPR041462">
    <property type="entry name" value="Bact_A2M_MG6"/>
</dbReference>
<evidence type="ECO:0000256" key="2">
    <source>
        <dbReference type="ARBA" id="ARBA00022729"/>
    </source>
</evidence>
<dbReference type="InterPro" id="IPR041246">
    <property type="entry name" value="Bact_MG10"/>
</dbReference>
<sequence length="1869" mass="209400">MKTKRTNGLLKAIRSAKSYLTAAIIVCVILLSYSCKKGEPFQSNAMEDIESISYSALKRLEPINVIFKEDIAYIENLEKACVLTPAVKGEWKAVGAKQITFTPSEAYDFNNSLNLNLDVGLLQNNKANIKGLSASFIIAQPEFKITYADLIPDEKDDTFFYFEATCETDIPVSIETVGKIVKAELEGNSLKEEQPVNISQGSSANTYKININKIRRKKYFQNLIVSWDLKSLGADEAGKKEFTVSAESVFQVTSITQENESEICISFSDRLDESQDLRGFINVTSSGGYTYWTSIDGYKVKVFVQNMVWPDDAKISVLEGIKNAKGKKLDQKADFSVKTVWEKPAVEFTAGGNILPVKDNARVLVSTKNISGLTVEAFQIFDKNMLQYFQVNSTISGINELKRVGEPVWRQSFDFEWNSSMKNRYVVRSLDITKLIKKFPGGMFYLKVSFIKKHSKYEPISNTEDFSDLPFPRDAVELEGFKDIESDYWENADLTNEQRYKFWSMRDNPMHPAYYLPSYGEFSTTSKVILVSNIGLSVKRDRENKLYIAAADLISAEPMSGVTVKLFTYAQKEAGEGKTDSQGLLMLENEKDAYFIQAEKNGDFNWITLQSDVLSTSHFEVDGEKSKGGIKGFIYGERGVWRPGDDMHLVFILQDSEKKLPEDFPVIFTLEDPLGKRTDFKTLTSSVNGFYKINTKTGESDKTGTWTAYVTAGGKTWSKSLKVEAIVPNRLFVNLEPQAEFLTSGENSVKLRGEWLHGAKASDLKAEISARYFLNRTPFEKYKNYTFINPELQVKSGVNKVWEGRLNSEGKTDINLNLFAGEKTPGKLKVVFETRIYEPSGAFSIENKTFDYSPYSQYVGMEIPKSDDKYREMLFTGKDRTLNFAVLTPQGNPVKGNTPLTVKLYKLEWYWWWETDYESVNYTSSRNTRFIKSWDIQAKNGKADLKIKVDDGDWGRYLIAVHDNKGKHSSAQIVYFDWEGWASRRTNDESSDSMLMLTSDKAKYSAGDTAEITFPSYEGARALVTLEKNGKVLKQEWIKASGKIASYKVKLHPSMSPNIYVHISLIQEHSQTKNSLPIRLYGIAPIAVEDAGTRLKPVIKTASSYEPNSKAAFTVSEENGKPMTFTVAVVDEGLLGLTAFGTQNPWDYFYKKESSQLSSWDIYNYVIGAYSGEIESLLAVGGGGGIDRKGVKNAERFKPVVFFFGPYEIKAKEKKQIEFEMPQYIGAVRIMAVAGKDGAYGIIEETVKVKSDLIVMPTLPRTVGAGETVEIPVTVFNGTNSDKNTKVSLKSEGVVKISEEKQVRVPAGGDATVSFTVQTDKTGIAKFYAGAEAGGVKPAKAETEIDVLSRGTPYSSLELVNVQGGKSWSKDISLKGETGTKKLTVEISQMPALGLEKRLSYLIDYPFGCMEQITSKAFPQIYLPLMAVLDAKKTEDVKTNILSVLDRYQNYQLRSGGFSYWPGGGDESTWATNYAGHFMLEAKKAGYTVNETVYQAWLTRQTELAKNWSSNFIDSMENQAYRLFTLALAGSPDIGAMNRLKNMEDSLNEVSKSMLAASYALSGHIKTARLLLEKVYEPTTVYRYSGRNYSSNIRDTALILSAYTITGDNSRTSNLIQKLAKVSSSDEWLSTQETAWLLLSLAPHYKFDKSKEVSCEIVCGTTTFKETIHGASKIFEMPVESETTKNLKIKNTGGSPLYAAINVSGKLLPGEETDFSSNLNIKADFFTEDEEKIEPENLQLGARFKLKITVKNISNADVDNVALSLPVPTGWEMTNLRLGTSEESKNEEDEEEEDYNDGSSVKKLYDYQDFRDTHIYTHFNLTESETKTFEFMGTVTYGGSYYIPAIYAEAMYDNGYKAVIKGVKITAKR</sequence>
<dbReference type="SMART" id="SM01419">
    <property type="entry name" value="Thiol-ester_cl"/>
    <property type="match status" value="1"/>
</dbReference>
<evidence type="ECO:0000313" key="6">
    <source>
        <dbReference type="EMBL" id="QOW60322.1"/>
    </source>
</evidence>
<reference evidence="6 7" key="1">
    <citation type="submission" date="2020-09" db="EMBL/GenBank/DDBJ databases">
        <title>Characterization of Treponema spp. from bovine digital dermatitis in Korea.</title>
        <authorList>
            <person name="Espiritu H.M."/>
            <person name="Cho Y.I."/>
            <person name="Mamuad L."/>
        </authorList>
    </citation>
    <scope>NUCLEOTIDE SEQUENCE [LARGE SCALE GENOMIC DNA]</scope>
    <source>
        <strain evidence="6 7">KS1</strain>
    </source>
</reference>
<dbReference type="Pfam" id="PF01835">
    <property type="entry name" value="MG2"/>
    <property type="match status" value="1"/>
</dbReference>
<dbReference type="GO" id="GO:0005615">
    <property type="term" value="C:extracellular space"/>
    <property type="evidence" value="ECO:0007669"/>
    <property type="project" value="InterPro"/>
</dbReference>
<dbReference type="RefSeq" id="WP_194075882.1">
    <property type="nucleotide sequence ID" value="NZ_CP061839.1"/>
</dbReference>
<dbReference type="SMART" id="SM01359">
    <property type="entry name" value="A2M_N_2"/>
    <property type="match status" value="1"/>
</dbReference>
<evidence type="ECO:0008006" key="8">
    <source>
        <dbReference type="Google" id="ProtNLM"/>
    </source>
</evidence>
<dbReference type="InterPro" id="IPR013783">
    <property type="entry name" value="Ig-like_fold"/>
</dbReference>
<dbReference type="Gene3D" id="1.50.10.20">
    <property type="match status" value="1"/>
</dbReference>
<dbReference type="Pfam" id="PF11974">
    <property type="entry name" value="bMG3"/>
    <property type="match status" value="1"/>
</dbReference>
<dbReference type="InterPro" id="IPR051802">
    <property type="entry name" value="YfhM-like"/>
</dbReference>
<dbReference type="Gene3D" id="2.60.40.1930">
    <property type="match status" value="1"/>
</dbReference>
<name>A0A7S7AVX3_9SPIR</name>
<dbReference type="Pfam" id="PF07703">
    <property type="entry name" value="A2M_BRD"/>
    <property type="match status" value="1"/>
</dbReference>
<evidence type="ECO:0000259" key="4">
    <source>
        <dbReference type="SMART" id="SM01359"/>
    </source>
</evidence>
<dbReference type="InterPro" id="IPR011625">
    <property type="entry name" value="A2M_N_BRD"/>
</dbReference>
<dbReference type="Proteomes" id="UP000593915">
    <property type="component" value="Chromosome"/>
</dbReference>
<dbReference type="InterPro" id="IPR002890">
    <property type="entry name" value="MG2"/>
</dbReference>
<feature type="region of interest" description="Disordered" evidence="3">
    <location>
        <begin position="1775"/>
        <end position="1799"/>
    </location>
</feature>
<protein>
    <recommendedName>
        <fullName evidence="8">Alpha-2-macroglobulin</fullName>
    </recommendedName>
</protein>
<dbReference type="InterPro" id="IPR047565">
    <property type="entry name" value="Alpha-macroglob_thiol-ester_cl"/>
</dbReference>
<dbReference type="InterPro" id="IPR011626">
    <property type="entry name" value="Alpha-macroglobulin_TED"/>
</dbReference>
<evidence type="ECO:0000313" key="7">
    <source>
        <dbReference type="Proteomes" id="UP000593915"/>
    </source>
</evidence>
<dbReference type="SMART" id="SM01360">
    <property type="entry name" value="A2M"/>
    <property type="match status" value="1"/>
</dbReference>
<dbReference type="PANTHER" id="PTHR40094:SF1">
    <property type="entry name" value="UBIQUITIN DOMAIN-CONTAINING PROTEIN"/>
    <property type="match status" value="1"/>
</dbReference>
<dbReference type="PANTHER" id="PTHR40094">
    <property type="entry name" value="ALPHA-2-MACROGLOBULIN HOMOLOG"/>
    <property type="match status" value="1"/>
</dbReference>
<dbReference type="CDD" id="cd02891">
    <property type="entry name" value="A2M_like"/>
    <property type="match status" value="1"/>
</dbReference>
<dbReference type="Pfam" id="PF07678">
    <property type="entry name" value="TED_complement"/>
    <property type="match status" value="1"/>
</dbReference>
<evidence type="ECO:0000259" key="5">
    <source>
        <dbReference type="SMART" id="SM01360"/>
    </source>
</evidence>
<keyword evidence="2" id="KW-0732">Signal</keyword>
<dbReference type="Pfam" id="PF17962">
    <property type="entry name" value="bMG6"/>
    <property type="match status" value="1"/>
</dbReference>
<feature type="compositionally biased region" description="Acidic residues" evidence="3">
    <location>
        <begin position="1785"/>
        <end position="1796"/>
    </location>
</feature>
<evidence type="ECO:0000256" key="1">
    <source>
        <dbReference type="ARBA" id="ARBA00010556"/>
    </source>
</evidence>
<gene>
    <name evidence="6" type="ORF">IFE08_10930</name>
</gene>
<comment type="similarity">
    <text evidence="1">Belongs to the protease inhibitor I39 (alpha-2-macroglobulin) family. Bacterial alpha-2-macroglobulin subfamily.</text>
</comment>
<dbReference type="Gene3D" id="2.60.40.10">
    <property type="entry name" value="Immunoglobulins"/>
    <property type="match status" value="1"/>
</dbReference>
<dbReference type="PROSITE" id="PS51257">
    <property type="entry name" value="PROKAR_LIPOPROTEIN"/>
    <property type="match status" value="1"/>
</dbReference>
<dbReference type="Pfam" id="PF17972">
    <property type="entry name" value="bMG5"/>
    <property type="match status" value="1"/>
</dbReference>
<dbReference type="InterPro" id="IPR008930">
    <property type="entry name" value="Terpenoid_cyclase/PrenylTrfase"/>
</dbReference>
<proteinExistence type="inferred from homology"/>
<accession>A0A7S7AVX3</accession>
<feature type="domain" description="Alpha-2-macroglobulin" evidence="5">
    <location>
        <begin position="1200"/>
        <end position="1289"/>
    </location>
</feature>
<dbReference type="InterPro" id="IPR001599">
    <property type="entry name" value="Macroglobln_a2"/>
</dbReference>
<organism evidence="6 7">
    <name type="scientific">Treponema pedis</name>
    <dbReference type="NCBI Taxonomy" id="409322"/>
    <lineage>
        <taxon>Bacteria</taxon>
        <taxon>Pseudomonadati</taxon>
        <taxon>Spirochaetota</taxon>
        <taxon>Spirochaetia</taxon>
        <taxon>Spirochaetales</taxon>
        <taxon>Treponemataceae</taxon>
        <taxon>Treponema</taxon>
    </lineage>
</organism>
<dbReference type="EMBL" id="CP061839">
    <property type="protein sequence ID" value="QOW60322.1"/>
    <property type="molecule type" value="Genomic_DNA"/>
</dbReference>
<dbReference type="GO" id="GO:0004866">
    <property type="term" value="F:endopeptidase inhibitor activity"/>
    <property type="evidence" value="ECO:0007669"/>
    <property type="project" value="InterPro"/>
</dbReference>
<dbReference type="InterPro" id="IPR021868">
    <property type="entry name" value="Alpha_2_Macroglob_MG3"/>
</dbReference>